<name>A0ABD3NPW7_9STRA</name>
<keyword evidence="2" id="KW-0067">ATP-binding</keyword>
<dbReference type="AlphaFoldDB" id="A0ABD3NPW7"/>
<keyword evidence="1" id="KW-0547">Nucleotide-binding</keyword>
<dbReference type="InterPro" id="IPR000873">
    <property type="entry name" value="AMP-dep_synth/lig_dom"/>
</dbReference>
<dbReference type="GO" id="GO:0005524">
    <property type="term" value="F:ATP binding"/>
    <property type="evidence" value="ECO:0007669"/>
    <property type="project" value="UniProtKB-KW"/>
</dbReference>
<organism evidence="5 6">
    <name type="scientific">Cyclotella atomus</name>
    <dbReference type="NCBI Taxonomy" id="382360"/>
    <lineage>
        <taxon>Eukaryota</taxon>
        <taxon>Sar</taxon>
        <taxon>Stramenopiles</taxon>
        <taxon>Ochrophyta</taxon>
        <taxon>Bacillariophyta</taxon>
        <taxon>Coscinodiscophyceae</taxon>
        <taxon>Thalassiosirophycidae</taxon>
        <taxon>Stephanodiscales</taxon>
        <taxon>Stephanodiscaceae</taxon>
        <taxon>Cyclotella</taxon>
    </lineage>
</organism>
<evidence type="ECO:0000313" key="6">
    <source>
        <dbReference type="Proteomes" id="UP001530400"/>
    </source>
</evidence>
<evidence type="ECO:0000256" key="3">
    <source>
        <dbReference type="ARBA" id="ARBA00024484"/>
    </source>
</evidence>
<keyword evidence="6" id="KW-1185">Reference proteome</keyword>
<dbReference type="PROSITE" id="PS00455">
    <property type="entry name" value="AMP_BINDING"/>
    <property type="match status" value="1"/>
</dbReference>
<dbReference type="InterPro" id="IPR042099">
    <property type="entry name" value="ANL_N_sf"/>
</dbReference>
<comment type="caution">
    <text evidence="5">The sequence shown here is derived from an EMBL/GenBank/DDBJ whole genome shotgun (WGS) entry which is preliminary data.</text>
</comment>
<dbReference type="Gene3D" id="3.40.50.12780">
    <property type="entry name" value="N-terminal domain of ligase-like"/>
    <property type="match status" value="1"/>
</dbReference>
<dbReference type="InterPro" id="IPR045851">
    <property type="entry name" value="AMP-bd_C_sf"/>
</dbReference>
<gene>
    <name evidence="5" type="ORF">ACHAWO_013063</name>
</gene>
<dbReference type="EMBL" id="JALLPJ020000999">
    <property type="protein sequence ID" value="KAL3778190.1"/>
    <property type="molecule type" value="Genomic_DNA"/>
</dbReference>
<sequence length="632" mass="71957">MPAEITKEEPGKVISDYILDQCAKHPDKIFLTQPIGDEVKMWTFAQFVSESKRMAAYIESLDLPVPSQIAIMSTNCAWWLMADLAIMLTGHVGVPIYPTLTAETTKYTLEHSESKLLFVGKLSGTSWQEMKEGIPEGMKCITFPLRPDGLDFDTWEELVARDEIKEVKKRQPEELATIIYTSGSTGMPKGVMISFDSMTCTIFGLNAVFRWTSEDRYLSYLPLSHGMERWLGECLPFVTGMQVFYTDGLATFGRDLARCKPTLFVSVPRLWTKFQQGVFRTVSPNKLNTMMKVPVVKRHYKKKVMESLGFDCVRVAFSGSAPLPPELLSWYRALGLRLLEGYGMTENFNYSHVNLPGKERVGYVGLPQKGVQQRIAEDGELQIKSPGMMMGYYKNDEATSETFTSDFWLRTGDKGELDELGRLKITGRTKEIFKTSKGKYVAPAPIESMFISHPLVEMAFVGGRGEPAAHVIILLCDESKKAAKMGGEQKDEIQEEMEALLNKVNDSLAEHEKMQFLVIVNEEWLPENGFVTPTNKIKRSKIEQEHLQYLDEWYESDSKVIWHRFVVRRLSLVNMMRNSVKSIETVSRSSLESLRSMSFKQSTANVSRKEMNKLHAIDKMSEMRDAVRDWLK</sequence>
<evidence type="ECO:0000256" key="1">
    <source>
        <dbReference type="ARBA" id="ARBA00022741"/>
    </source>
</evidence>
<evidence type="ECO:0000259" key="4">
    <source>
        <dbReference type="Pfam" id="PF00501"/>
    </source>
</evidence>
<dbReference type="InterPro" id="IPR020845">
    <property type="entry name" value="AMP-binding_CS"/>
</dbReference>
<evidence type="ECO:0000313" key="5">
    <source>
        <dbReference type="EMBL" id="KAL3778190.1"/>
    </source>
</evidence>
<evidence type="ECO:0000256" key="2">
    <source>
        <dbReference type="ARBA" id="ARBA00022840"/>
    </source>
</evidence>
<dbReference type="GO" id="GO:0004467">
    <property type="term" value="F:long-chain fatty acid-CoA ligase activity"/>
    <property type="evidence" value="ECO:0007669"/>
    <property type="project" value="UniProtKB-EC"/>
</dbReference>
<dbReference type="Pfam" id="PF00501">
    <property type="entry name" value="AMP-binding"/>
    <property type="match status" value="1"/>
</dbReference>
<proteinExistence type="predicted"/>
<accession>A0ABD3NPW7</accession>
<dbReference type="PANTHER" id="PTHR43272:SF33">
    <property type="entry name" value="AMP-BINDING DOMAIN-CONTAINING PROTEIN-RELATED"/>
    <property type="match status" value="1"/>
</dbReference>
<dbReference type="Pfam" id="PF23562">
    <property type="entry name" value="AMP-binding_C_3"/>
    <property type="match status" value="1"/>
</dbReference>
<dbReference type="Gene3D" id="3.30.300.30">
    <property type="match status" value="1"/>
</dbReference>
<dbReference type="SUPFAM" id="SSF56801">
    <property type="entry name" value="Acetyl-CoA synthetase-like"/>
    <property type="match status" value="1"/>
</dbReference>
<feature type="domain" description="AMP-dependent synthetase/ligase" evidence="4">
    <location>
        <begin position="20"/>
        <end position="393"/>
    </location>
</feature>
<protein>
    <recommendedName>
        <fullName evidence="4">AMP-dependent synthetase/ligase domain-containing protein</fullName>
    </recommendedName>
</protein>
<comment type="catalytic activity">
    <reaction evidence="3">
        <text>a long-chain fatty acid + ATP + CoA = a long-chain fatty acyl-CoA + AMP + diphosphate</text>
        <dbReference type="Rhea" id="RHEA:15421"/>
        <dbReference type="ChEBI" id="CHEBI:30616"/>
        <dbReference type="ChEBI" id="CHEBI:33019"/>
        <dbReference type="ChEBI" id="CHEBI:57287"/>
        <dbReference type="ChEBI" id="CHEBI:57560"/>
        <dbReference type="ChEBI" id="CHEBI:83139"/>
        <dbReference type="ChEBI" id="CHEBI:456215"/>
        <dbReference type="EC" id="6.2.1.3"/>
    </reaction>
    <physiologicalReaction direction="left-to-right" evidence="3">
        <dbReference type="Rhea" id="RHEA:15422"/>
    </physiologicalReaction>
</comment>
<reference evidence="5 6" key="1">
    <citation type="submission" date="2024-10" db="EMBL/GenBank/DDBJ databases">
        <title>Updated reference genomes for cyclostephanoid diatoms.</title>
        <authorList>
            <person name="Roberts W.R."/>
            <person name="Alverson A.J."/>
        </authorList>
    </citation>
    <scope>NUCLEOTIDE SEQUENCE [LARGE SCALE GENOMIC DNA]</scope>
    <source>
        <strain evidence="5 6">AJA010-31</strain>
    </source>
</reference>
<dbReference type="Proteomes" id="UP001530400">
    <property type="component" value="Unassembled WGS sequence"/>
</dbReference>
<dbReference type="PANTHER" id="PTHR43272">
    <property type="entry name" value="LONG-CHAIN-FATTY-ACID--COA LIGASE"/>
    <property type="match status" value="1"/>
</dbReference>